<dbReference type="Gene3D" id="3.10.100.10">
    <property type="entry name" value="Mannose-Binding Protein A, subunit A"/>
    <property type="match status" value="3"/>
</dbReference>
<dbReference type="PANTHER" id="PTHR22991:SF41">
    <property type="entry name" value="CUB DOMAIN-CONTAINING PROTEIN-RELATED"/>
    <property type="match status" value="1"/>
</dbReference>
<evidence type="ECO:0000313" key="8">
    <source>
        <dbReference type="WormBase" id="R07C3.1"/>
    </source>
</evidence>
<keyword evidence="3" id="KW-0732">Signal</keyword>
<evidence type="ECO:0000313" key="7">
    <source>
        <dbReference type="Proteomes" id="UP000001940"/>
    </source>
</evidence>
<evidence type="ECO:0000256" key="3">
    <source>
        <dbReference type="SAM" id="SignalP"/>
    </source>
</evidence>
<keyword evidence="1" id="KW-1015">Disulfide bond</keyword>
<dbReference type="SMR" id="O16778"/>
<feature type="chain" id="PRO_5004157059" evidence="3">
    <location>
        <begin position="19"/>
        <end position="572"/>
    </location>
</feature>
<feature type="domain" description="C-type lectin" evidence="5">
    <location>
        <begin position="331"/>
        <end position="446"/>
    </location>
</feature>
<dbReference type="CDD" id="cd00037">
    <property type="entry name" value="CLECT"/>
    <property type="match status" value="2"/>
</dbReference>
<dbReference type="PANTHER" id="PTHR22991">
    <property type="entry name" value="PROTEIN CBG13490"/>
    <property type="match status" value="1"/>
</dbReference>
<dbReference type="CTD" id="187664"/>
<dbReference type="GeneID" id="187664"/>
<accession>O16778</accession>
<dbReference type="RefSeq" id="NP_493859.2">
    <property type="nucleotide sequence ID" value="NM_061458.3"/>
</dbReference>
<dbReference type="eggNOG" id="KOG4297">
    <property type="taxonomic scope" value="Eukaryota"/>
</dbReference>
<dbReference type="STRING" id="6239.R07C3.1.1"/>
<dbReference type="Pfam" id="PF00059">
    <property type="entry name" value="Lectin_C"/>
    <property type="match status" value="2"/>
</dbReference>
<dbReference type="WormBase" id="R07C3.1">
    <property type="protein sequence ID" value="CE38627"/>
    <property type="gene ID" value="WBGene00019917"/>
    <property type="gene designation" value="clec-43"/>
</dbReference>
<feature type="domain" description="C-type lectin" evidence="5">
    <location>
        <begin position="44"/>
        <end position="162"/>
    </location>
</feature>
<dbReference type="PIR" id="T32139">
    <property type="entry name" value="T32139"/>
</dbReference>
<evidence type="ECO:0000259" key="5">
    <source>
        <dbReference type="PROSITE" id="PS50041"/>
    </source>
</evidence>
<dbReference type="OrthoDB" id="5865240at2759"/>
<dbReference type="SUPFAM" id="SSF56436">
    <property type="entry name" value="C-type lectin-like"/>
    <property type="match status" value="3"/>
</dbReference>
<organism evidence="6 7">
    <name type="scientific">Caenorhabditis elegans</name>
    <dbReference type="NCBI Taxonomy" id="6239"/>
    <lineage>
        <taxon>Eukaryota</taxon>
        <taxon>Metazoa</taxon>
        <taxon>Ecdysozoa</taxon>
        <taxon>Nematoda</taxon>
        <taxon>Chromadorea</taxon>
        <taxon>Rhabditida</taxon>
        <taxon>Rhabditina</taxon>
        <taxon>Rhabditomorpha</taxon>
        <taxon>Rhabditoidea</taxon>
        <taxon>Rhabditidae</taxon>
        <taxon>Peloderinae</taxon>
        <taxon>Caenorhabditis</taxon>
    </lineage>
</organism>
<evidence type="ECO:0000313" key="6">
    <source>
        <dbReference type="EMBL" id="CCD66376.1"/>
    </source>
</evidence>
<keyword evidence="7" id="KW-1185">Reference proteome</keyword>
<name>O16778_CAEEL</name>
<feature type="domain" description="CUB" evidence="4">
    <location>
        <begin position="462"/>
        <end position="512"/>
    </location>
</feature>
<dbReference type="PROSITE" id="PS01180">
    <property type="entry name" value="CUB"/>
    <property type="match status" value="1"/>
</dbReference>
<gene>
    <name evidence="6 8" type="primary">clec-43</name>
    <name evidence="6" type="ORF">CELE_R07C3.1</name>
    <name evidence="8" type="ORF">R07C3.1</name>
</gene>
<dbReference type="EMBL" id="BX284602">
    <property type="protein sequence ID" value="CCD66376.1"/>
    <property type="molecule type" value="Genomic_DNA"/>
</dbReference>
<dbReference type="Proteomes" id="UP000001940">
    <property type="component" value="Chromosome II"/>
</dbReference>
<dbReference type="UCSC" id="R07C3.1">
    <property type="organism name" value="c. elegans"/>
</dbReference>
<dbReference type="Gene3D" id="2.60.120.290">
    <property type="entry name" value="Spermadhesin, CUB domain"/>
    <property type="match status" value="1"/>
</dbReference>
<reference evidence="6 7" key="1">
    <citation type="journal article" date="1998" name="Science">
        <title>Genome sequence of the nematode C. elegans: a platform for investigating biology.</title>
        <authorList>
            <consortium name="The C. elegans sequencing consortium"/>
            <person name="Sulson J.E."/>
            <person name="Waterston R."/>
        </authorList>
    </citation>
    <scope>NUCLEOTIDE SEQUENCE [LARGE SCALE GENOMIC DNA]</scope>
    <source>
        <strain evidence="6 7">Bristol N2</strain>
    </source>
</reference>
<sequence length="572" mass="62454">MKIFIICLLHIYATFSVSQITSRAPYNTQTPSYSGCPDGFIVLNGYTCIQVSTTKKLFMDALSDCQSFPGGNLVSIHNSIDNKALAFSVTSSDPKWIGLICTETSSPCNWTDYSSDTSSYSNFVAGNPNLDVGNYVYMLVSGSSAGRWVSADQYTQLKYICEVPFHVTSTSGTPTRAPTPTPNGSVPCPEGFWSYKDNTCLKLFNTPMLYQDASYVCGNFSKGSNMVSVLEAQDDFTLKLISGLNNLTRPIWLGLSCQYPSASSCSWTDGSGTTSNYNNFAPGNPNTDVGTRAYMLTSGNSAGKWISSDGDYSYYSFFCEVPRADSCEHTYNGFCYSVNTNLLDEPDARQVCQRVSGDLVSIHSQAENLFLQSLVNSTGVAEYRIGAATDGVGKYWVDGSTFDYSNFGYFNPNLGKCSSLAMSGSVIPKGQWLSTNCNNKIPFICKHPQNLPTPTPTALGQCNGTQFLTGNGSFYSPGYPDQASGYPTPCTYIITESQGSIAQLQFEVLHLFWGQNMQLFSGIDETQPFAIVDIYSNKIYNSTTNVLKVVFHCITSNYATYSWAANYGTNIS</sequence>
<dbReference type="AlphaFoldDB" id="O16778"/>
<dbReference type="SUPFAM" id="SSF49854">
    <property type="entry name" value="Spermadhesin, CUB domain"/>
    <property type="match status" value="1"/>
</dbReference>
<dbReference type="SMART" id="SM00034">
    <property type="entry name" value="CLECT"/>
    <property type="match status" value="3"/>
</dbReference>
<dbReference type="PhylomeDB" id="O16778"/>
<evidence type="ECO:0000256" key="2">
    <source>
        <dbReference type="PROSITE-ProRule" id="PRU00059"/>
    </source>
</evidence>
<dbReference type="AGR" id="WB:WBGene00019917"/>
<dbReference type="PROSITE" id="PS50041">
    <property type="entry name" value="C_TYPE_LECTIN_2"/>
    <property type="match status" value="3"/>
</dbReference>
<dbReference type="InParanoid" id="O16778"/>
<proteinExistence type="predicted"/>
<feature type="domain" description="C-type lectin" evidence="5">
    <location>
        <begin position="196"/>
        <end position="305"/>
    </location>
</feature>
<feature type="signal peptide" evidence="3">
    <location>
        <begin position="1"/>
        <end position="18"/>
    </location>
</feature>
<dbReference type="OMA" id="TENCSAM"/>
<evidence type="ECO:0000256" key="1">
    <source>
        <dbReference type="ARBA" id="ARBA00023157"/>
    </source>
</evidence>
<protein>
    <submittedName>
        <fullName evidence="6">CUB domain-containing protein</fullName>
    </submittedName>
</protein>
<dbReference type="PaxDb" id="6239-R07C3.1"/>
<dbReference type="InterPro" id="IPR000859">
    <property type="entry name" value="CUB_dom"/>
</dbReference>
<comment type="caution">
    <text evidence="2">Lacks conserved residue(s) required for the propagation of feature annotation.</text>
</comment>
<dbReference type="InterPro" id="IPR035914">
    <property type="entry name" value="Sperma_CUB_dom_sf"/>
</dbReference>
<dbReference type="InterPro" id="IPR050976">
    <property type="entry name" value="Snaclec"/>
</dbReference>
<dbReference type="InterPro" id="IPR001304">
    <property type="entry name" value="C-type_lectin-like"/>
</dbReference>
<dbReference type="HOGENOM" id="CLU_539949_0_0_1"/>
<dbReference type="Bgee" id="WBGene00019917">
    <property type="expression patterns" value="Expressed in material anatomical entity and 2 other cell types or tissues"/>
</dbReference>
<dbReference type="KEGG" id="cel:CELE_R07C3.1"/>
<dbReference type="InterPro" id="IPR016186">
    <property type="entry name" value="C-type_lectin-like/link_sf"/>
</dbReference>
<dbReference type="InterPro" id="IPR016187">
    <property type="entry name" value="CTDL_fold"/>
</dbReference>
<evidence type="ECO:0000259" key="4">
    <source>
        <dbReference type="PROSITE" id="PS01180"/>
    </source>
</evidence>